<sequence>TGCGPAVGFVAQKRGKGRGAFLSAFWFAGGHTLERAERPSDEREVRRQEEAVLDGDGRERAGNGAPPKPEHERRAGGGLPQCRQD</sequence>
<feature type="compositionally biased region" description="Basic and acidic residues" evidence="1">
    <location>
        <begin position="36"/>
        <end position="61"/>
    </location>
</feature>
<name>A0A061QZT5_9CHLO</name>
<organism evidence="2">
    <name type="scientific">Tetraselmis sp. GSL018</name>
    <dbReference type="NCBI Taxonomy" id="582737"/>
    <lineage>
        <taxon>Eukaryota</taxon>
        <taxon>Viridiplantae</taxon>
        <taxon>Chlorophyta</taxon>
        <taxon>core chlorophytes</taxon>
        <taxon>Chlorodendrophyceae</taxon>
        <taxon>Chlorodendrales</taxon>
        <taxon>Chlorodendraceae</taxon>
        <taxon>Tetraselmis</taxon>
    </lineage>
</organism>
<accession>A0A061QZT5</accession>
<gene>
    <name evidence="2" type="ORF">TSPGSL018_14361</name>
</gene>
<feature type="non-terminal residue" evidence="2">
    <location>
        <position position="85"/>
    </location>
</feature>
<dbReference type="AlphaFoldDB" id="A0A061QZT5"/>
<evidence type="ECO:0000313" key="2">
    <source>
        <dbReference type="EMBL" id="JAC66157.1"/>
    </source>
</evidence>
<feature type="region of interest" description="Disordered" evidence="1">
    <location>
        <begin position="36"/>
        <end position="85"/>
    </location>
</feature>
<dbReference type="EMBL" id="GBEZ01020523">
    <property type="protein sequence ID" value="JAC66157.1"/>
    <property type="molecule type" value="Transcribed_RNA"/>
</dbReference>
<evidence type="ECO:0000256" key="1">
    <source>
        <dbReference type="SAM" id="MobiDB-lite"/>
    </source>
</evidence>
<feature type="non-terminal residue" evidence="2">
    <location>
        <position position="1"/>
    </location>
</feature>
<protein>
    <submittedName>
        <fullName evidence="2">Uncharacterized protein</fullName>
    </submittedName>
</protein>
<proteinExistence type="predicted"/>
<reference evidence="2" key="1">
    <citation type="submission" date="2014-05" db="EMBL/GenBank/DDBJ databases">
        <title>The transcriptome of the halophilic microalga Tetraselmis sp. GSL018 isolated from the Great Salt Lake, Utah.</title>
        <authorList>
            <person name="Jinkerson R.E."/>
            <person name="D'Adamo S."/>
            <person name="Posewitz M.C."/>
        </authorList>
    </citation>
    <scope>NUCLEOTIDE SEQUENCE</scope>
    <source>
        <strain evidence="2">GSL018</strain>
    </source>
</reference>